<keyword evidence="2" id="KW-0812">Transmembrane</keyword>
<dbReference type="InterPro" id="IPR004158">
    <property type="entry name" value="DUF247_pln"/>
</dbReference>
<dbReference type="Pfam" id="PF03140">
    <property type="entry name" value="DUF247"/>
    <property type="match status" value="1"/>
</dbReference>
<gene>
    <name evidence="4" type="primary">LOC110765059</name>
</gene>
<name>A0A6P5T9C4_PRUAV</name>
<dbReference type="AlphaFoldDB" id="A0A6P5T9C4"/>
<keyword evidence="2" id="KW-1133">Transmembrane helix</keyword>
<keyword evidence="2" id="KW-0472">Membrane</keyword>
<feature type="transmembrane region" description="Helical" evidence="2">
    <location>
        <begin position="503"/>
        <end position="524"/>
    </location>
</feature>
<dbReference type="Proteomes" id="UP000515124">
    <property type="component" value="Unplaced"/>
</dbReference>
<evidence type="ECO:0000313" key="4">
    <source>
        <dbReference type="RefSeq" id="XP_021823798.1"/>
    </source>
</evidence>
<proteinExistence type="predicted"/>
<organism evidence="3 4">
    <name type="scientific">Prunus avium</name>
    <name type="common">Cherry</name>
    <name type="synonym">Cerasus avium</name>
    <dbReference type="NCBI Taxonomy" id="42229"/>
    <lineage>
        <taxon>Eukaryota</taxon>
        <taxon>Viridiplantae</taxon>
        <taxon>Streptophyta</taxon>
        <taxon>Embryophyta</taxon>
        <taxon>Tracheophyta</taxon>
        <taxon>Spermatophyta</taxon>
        <taxon>Magnoliopsida</taxon>
        <taxon>eudicotyledons</taxon>
        <taxon>Gunneridae</taxon>
        <taxon>Pentapetalae</taxon>
        <taxon>rosids</taxon>
        <taxon>fabids</taxon>
        <taxon>Rosales</taxon>
        <taxon>Rosaceae</taxon>
        <taxon>Amygdaloideae</taxon>
        <taxon>Amygdaleae</taxon>
        <taxon>Prunus</taxon>
    </lineage>
</organism>
<dbReference type="PANTHER" id="PTHR31170:SF20">
    <property type="entry name" value="DUF247 DOMAIN PROTEIN"/>
    <property type="match status" value="1"/>
</dbReference>
<feature type="compositionally biased region" description="Basic and acidic residues" evidence="1">
    <location>
        <begin position="1"/>
        <end position="10"/>
    </location>
</feature>
<accession>A0A6P5T9C4</accession>
<dbReference type="GeneID" id="110765059"/>
<reference evidence="4" key="1">
    <citation type="submission" date="2025-08" db="UniProtKB">
        <authorList>
            <consortium name="RefSeq"/>
        </authorList>
    </citation>
    <scope>IDENTIFICATION</scope>
</reference>
<evidence type="ECO:0000313" key="3">
    <source>
        <dbReference type="Proteomes" id="UP000515124"/>
    </source>
</evidence>
<dbReference type="PANTHER" id="PTHR31170">
    <property type="entry name" value="BNAC04G53230D PROTEIN"/>
    <property type="match status" value="1"/>
</dbReference>
<keyword evidence="3" id="KW-1185">Reference proteome</keyword>
<evidence type="ECO:0000256" key="2">
    <source>
        <dbReference type="SAM" id="Phobius"/>
    </source>
</evidence>
<feature type="region of interest" description="Disordered" evidence="1">
    <location>
        <begin position="1"/>
        <end position="24"/>
    </location>
</feature>
<sequence>MSESREELQVRETNPAADDEETRKENWKKKIIENLSKVDQTKYKIFYPENEILVEGEFCIYKVPDKLRQVKVDAYRPRVVSVGPLHRDSVDNLAPMKQYKWFYMMSFFQQKVVQDPEDPKYRKCAEQQSRKCLEDCTEAIYGLDRVVRQCYTETIKYTEDELAEIMLLDGCFILELFLRFDRSLNYINSDQYKSDPCTESAWMIAALRHDLALLENQIPFFILELLYEAIKPYVIKCKLPKSVTSLALKFFQPLSLKQIKEETGSLEFKHLLDLLHKFYFLSIDDVSIDIDKESSPESECSGLLRKIKRKIKQTSCLDPDHDQSVEPASDTKWGLNHCASQLLESGVELKVGTSTEDNLLKITFKDGVITIPQVLIHDTTSSLFRNLIAYEQCSLGSTHGVTSYAFLMKSLIRSSEDIKLLRRKKIIKHNRIGDKQYLTEFKNILDEVVVVKDDFCFGKLCEQVNEYRNSWYNWFRLQVLLRVQFQRQKRILCTTYFSTTWKVISFMAAVALLLLTSLQTYYTIHPRH</sequence>
<evidence type="ECO:0000256" key="1">
    <source>
        <dbReference type="SAM" id="MobiDB-lite"/>
    </source>
</evidence>
<dbReference type="KEGG" id="pavi:110765059"/>
<dbReference type="RefSeq" id="XP_021823798.1">
    <property type="nucleotide sequence ID" value="XM_021968106.1"/>
</dbReference>
<protein>
    <submittedName>
        <fullName evidence="4">UPF0481 protein At3g47200-like</fullName>
    </submittedName>
</protein>